<evidence type="ECO:0000256" key="1">
    <source>
        <dbReference type="SAM" id="Coils"/>
    </source>
</evidence>
<dbReference type="OrthoDB" id="5471852at2"/>
<name>A0A239CN52_9BACT</name>
<reference evidence="2 3" key="1">
    <citation type="submission" date="2017-06" db="EMBL/GenBank/DDBJ databases">
        <authorList>
            <person name="Kim H.J."/>
            <person name="Triplett B.A."/>
        </authorList>
    </citation>
    <scope>NUCLEOTIDE SEQUENCE [LARGE SCALE GENOMIC DNA]</scope>
    <source>
        <strain evidence="2 3">DSM 13116</strain>
    </source>
</reference>
<gene>
    <name evidence="2" type="ORF">SAMN04488503_3202</name>
</gene>
<dbReference type="AlphaFoldDB" id="A0A239CN52"/>
<keyword evidence="1" id="KW-0175">Coiled coil</keyword>
<feature type="coiled-coil region" evidence="1">
    <location>
        <begin position="90"/>
        <end position="117"/>
    </location>
</feature>
<proteinExistence type="predicted"/>
<accession>A0A239CN52</accession>
<dbReference type="RefSeq" id="WP_089275387.1">
    <property type="nucleotide sequence ID" value="NZ_FZOC01000008.1"/>
</dbReference>
<evidence type="ECO:0008006" key="4">
    <source>
        <dbReference type="Google" id="ProtNLM"/>
    </source>
</evidence>
<protein>
    <recommendedName>
        <fullName evidence="4">Rho termination factor, N-terminal domain</fullName>
    </recommendedName>
</protein>
<evidence type="ECO:0000313" key="2">
    <source>
        <dbReference type="EMBL" id="SNS21101.1"/>
    </source>
</evidence>
<keyword evidence="3" id="KW-1185">Reference proteome</keyword>
<sequence>MSQETLEMSFESLGLTKPLDKMTAKELRALVVAKKIPSIVGASGMQKDELVTAIKGVFGIVEEEGAISPYKDQIFSMKRMIREMRVQKGTVEARQERTQLRRKINKLKKRTRRLSRAL</sequence>
<dbReference type="Proteomes" id="UP000198324">
    <property type="component" value="Unassembled WGS sequence"/>
</dbReference>
<organism evidence="2 3">
    <name type="scientific">Humidesulfovibrio mexicanus</name>
    <dbReference type="NCBI Taxonomy" id="147047"/>
    <lineage>
        <taxon>Bacteria</taxon>
        <taxon>Pseudomonadati</taxon>
        <taxon>Thermodesulfobacteriota</taxon>
        <taxon>Desulfovibrionia</taxon>
        <taxon>Desulfovibrionales</taxon>
        <taxon>Desulfovibrionaceae</taxon>
        <taxon>Humidesulfovibrio</taxon>
    </lineage>
</organism>
<dbReference type="EMBL" id="FZOC01000008">
    <property type="protein sequence ID" value="SNS21101.1"/>
    <property type="molecule type" value="Genomic_DNA"/>
</dbReference>
<evidence type="ECO:0000313" key="3">
    <source>
        <dbReference type="Proteomes" id="UP000198324"/>
    </source>
</evidence>